<dbReference type="Proteomes" id="UP000199032">
    <property type="component" value="Unassembled WGS sequence"/>
</dbReference>
<dbReference type="AlphaFoldDB" id="A0A0S4LPD4"/>
<reference evidence="1 2" key="1">
    <citation type="submission" date="2015-10" db="EMBL/GenBank/DDBJ databases">
        <authorList>
            <person name="Gilbert D.G."/>
        </authorList>
    </citation>
    <scope>NUCLEOTIDE SEQUENCE [LARGE SCALE GENOMIC DNA]</scope>
    <source>
        <strain evidence="1">COMA1</strain>
    </source>
</reference>
<evidence type="ECO:0000313" key="1">
    <source>
        <dbReference type="EMBL" id="CUS38809.1"/>
    </source>
</evidence>
<protein>
    <submittedName>
        <fullName evidence="1">Uncharacterized protein</fullName>
    </submittedName>
</protein>
<keyword evidence="2" id="KW-1185">Reference proteome</keyword>
<gene>
    <name evidence="1" type="ORF">COMA1_60096</name>
</gene>
<evidence type="ECO:0000313" key="2">
    <source>
        <dbReference type="Proteomes" id="UP000199032"/>
    </source>
</evidence>
<sequence>MHRNSLFHEMDMAPGFGYPISLRGLRVGVVLDSEWSGDGLICPTNPISRSVVRSGPKGVVARGR</sequence>
<name>A0A0S4LPD4_9BACT</name>
<proteinExistence type="predicted"/>
<dbReference type="EMBL" id="CZQA01000012">
    <property type="protein sequence ID" value="CUS38809.1"/>
    <property type="molecule type" value="Genomic_DNA"/>
</dbReference>
<organism evidence="1 2">
    <name type="scientific">Candidatus Nitrospira nitrosa</name>
    <dbReference type="NCBI Taxonomy" id="1742972"/>
    <lineage>
        <taxon>Bacteria</taxon>
        <taxon>Pseudomonadati</taxon>
        <taxon>Nitrospirota</taxon>
        <taxon>Nitrospiria</taxon>
        <taxon>Nitrospirales</taxon>
        <taxon>Nitrospiraceae</taxon>
        <taxon>Nitrospira</taxon>
    </lineage>
</organism>
<accession>A0A0S4LPD4</accession>